<organism evidence="1 2">
    <name type="scientific">Mammaliicoccus lentus</name>
    <name type="common">Staphylococcus lentus</name>
    <dbReference type="NCBI Taxonomy" id="42858"/>
    <lineage>
        <taxon>Bacteria</taxon>
        <taxon>Bacillati</taxon>
        <taxon>Bacillota</taxon>
        <taxon>Bacilli</taxon>
        <taxon>Bacillales</taxon>
        <taxon>Staphylococcaceae</taxon>
        <taxon>Mammaliicoccus</taxon>
    </lineage>
</organism>
<dbReference type="AlphaFoldDB" id="A0AAX3W1H9"/>
<evidence type="ECO:0000313" key="2">
    <source>
        <dbReference type="Proteomes" id="UP001223261"/>
    </source>
</evidence>
<sequence>MLTNVTLINDKKSRKNIINKFYKGLNQESIHEAVISLEERKHQNFEHGEVYFQGDLSSEEQQDLNLSKSDGLFIINEDNKKCGAIVPLQLIVQYLASNQEVIAKEKGLSIIQLENIIDRLELTLKSEGL</sequence>
<accession>A0AAX3W1H9</accession>
<evidence type="ECO:0000313" key="1">
    <source>
        <dbReference type="EMBL" id="WHI58951.1"/>
    </source>
</evidence>
<dbReference type="Proteomes" id="UP001223261">
    <property type="component" value="Chromosome"/>
</dbReference>
<gene>
    <name evidence="1" type="ORF">PYH69_09295</name>
</gene>
<protein>
    <submittedName>
        <fullName evidence="1">Uncharacterized protein</fullName>
    </submittedName>
</protein>
<name>A0AAX3W1H9_MAMLE</name>
<dbReference type="RefSeq" id="WP_064205317.1">
    <property type="nucleotide sequence ID" value="NZ_CABIVY010000016.1"/>
</dbReference>
<reference evidence="1" key="1">
    <citation type="journal article" date="2023" name="Antibiotics">
        <title>Prevalence and Molecular Characterization of Methicillin-Resistant Staphylococci (MRS) and Mammaliicocci (MRM) in Dromedary Camels from Algeria: First Detection of SCCmec-mecC Hybrid in Methicillin-Resistant Mammaliicoccus lentus.</title>
        <authorList>
            <person name="Belhout C."/>
            <person name="Boyen F."/>
            <person name="Vereecke N."/>
            <person name="Theuns S."/>
            <person name="Taibi N."/>
            <person name="Stegger M."/>
            <person name="de la Fe-Rodriguez P.Y."/>
            <person name="Bouayad L."/>
            <person name="Elgroud R."/>
            <person name="Butaye P."/>
        </authorList>
    </citation>
    <scope>NUCLEOTIDE SEQUENCE</scope>
    <source>
        <strain evidence="1">7048</strain>
    </source>
</reference>
<proteinExistence type="predicted"/>
<dbReference type="EMBL" id="CP118848">
    <property type="protein sequence ID" value="WHI58951.1"/>
    <property type="molecule type" value="Genomic_DNA"/>
</dbReference>